<keyword evidence="4" id="KW-0812">Transmembrane</keyword>
<comment type="caution">
    <text evidence="7">The sequence shown here is derived from an EMBL/GenBank/DDBJ whole genome shotgun (WGS) entry which is preliminary data.</text>
</comment>
<dbReference type="InterPro" id="IPR004713">
    <property type="entry name" value="CaH_exchang"/>
</dbReference>
<dbReference type="OrthoDB" id="26525at2759"/>
<keyword evidence="2" id="KW-0106">Calcium</keyword>
<gene>
    <name evidence="7" type="ORF">Acr_08g0002250</name>
</gene>
<dbReference type="GO" id="GO:0015369">
    <property type="term" value="F:calcium:proton antiporter activity"/>
    <property type="evidence" value="ECO:0007669"/>
    <property type="project" value="TreeGrafter"/>
</dbReference>
<dbReference type="AlphaFoldDB" id="A0A7J0F0V2"/>
<dbReference type="Gene3D" id="1.10.238.10">
    <property type="entry name" value="EF-hand"/>
    <property type="match status" value="2"/>
</dbReference>
<feature type="transmembrane region" description="Helical" evidence="4">
    <location>
        <begin position="495"/>
        <end position="514"/>
    </location>
</feature>
<keyword evidence="5" id="KW-0732">Signal</keyword>
<dbReference type="Proteomes" id="UP000585474">
    <property type="component" value="Unassembled WGS sequence"/>
</dbReference>
<evidence type="ECO:0000313" key="7">
    <source>
        <dbReference type="EMBL" id="GFY91829.1"/>
    </source>
</evidence>
<feature type="transmembrane region" description="Helical" evidence="4">
    <location>
        <begin position="240"/>
        <end position="258"/>
    </location>
</feature>
<dbReference type="SMART" id="SM00054">
    <property type="entry name" value="EFh"/>
    <property type="match status" value="2"/>
</dbReference>
<feature type="domain" description="EF-hand" evidence="6">
    <location>
        <begin position="384"/>
        <end position="419"/>
    </location>
</feature>
<feature type="transmembrane region" description="Helical" evidence="4">
    <location>
        <begin position="214"/>
        <end position="234"/>
    </location>
</feature>
<feature type="chain" id="PRO_5029446718" description="EF-hand domain-containing protein" evidence="5">
    <location>
        <begin position="20"/>
        <end position="558"/>
    </location>
</feature>
<feature type="signal peptide" evidence="5">
    <location>
        <begin position="1"/>
        <end position="19"/>
    </location>
</feature>
<dbReference type="GO" id="GO:0016020">
    <property type="term" value="C:membrane"/>
    <property type="evidence" value="ECO:0007669"/>
    <property type="project" value="InterPro"/>
</dbReference>
<dbReference type="PROSITE" id="PS50222">
    <property type="entry name" value="EF_HAND_2"/>
    <property type="match status" value="2"/>
</dbReference>
<dbReference type="EMBL" id="BJWL01000008">
    <property type="protein sequence ID" value="GFY91829.1"/>
    <property type="molecule type" value="Genomic_DNA"/>
</dbReference>
<organism evidence="7 8">
    <name type="scientific">Actinidia rufa</name>
    <dbReference type="NCBI Taxonomy" id="165716"/>
    <lineage>
        <taxon>Eukaryota</taxon>
        <taxon>Viridiplantae</taxon>
        <taxon>Streptophyta</taxon>
        <taxon>Embryophyta</taxon>
        <taxon>Tracheophyta</taxon>
        <taxon>Spermatophyta</taxon>
        <taxon>Magnoliopsida</taxon>
        <taxon>eudicotyledons</taxon>
        <taxon>Gunneridae</taxon>
        <taxon>Pentapetalae</taxon>
        <taxon>asterids</taxon>
        <taxon>Ericales</taxon>
        <taxon>Actinidiaceae</taxon>
        <taxon>Actinidia</taxon>
    </lineage>
</organism>
<dbReference type="InterPro" id="IPR018247">
    <property type="entry name" value="EF_Hand_1_Ca_BS"/>
</dbReference>
<keyword evidence="1" id="KW-0813">Transport</keyword>
<evidence type="ECO:0000259" key="6">
    <source>
        <dbReference type="PROSITE" id="PS50222"/>
    </source>
</evidence>
<keyword evidence="8" id="KW-1185">Reference proteome</keyword>
<evidence type="ECO:0000256" key="3">
    <source>
        <dbReference type="ARBA" id="ARBA00023065"/>
    </source>
</evidence>
<protein>
    <recommendedName>
        <fullName evidence="6">EF-hand domain-containing protein</fullName>
    </recommendedName>
</protein>
<name>A0A7J0F0V2_9ERIC</name>
<keyword evidence="1" id="KW-0050">Antiport</keyword>
<dbReference type="PROSITE" id="PS00018">
    <property type="entry name" value="EF_HAND_1"/>
    <property type="match status" value="2"/>
</dbReference>
<evidence type="ECO:0000256" key="5">
    <source>
        <dbReference type="SAM" id="SignalP"/>
    </source>
</evidence>
<dbReference type="PANTHER" id="PTHR31503">
    <property type="entry name" value="VACUOLAR CALCIUM ION TRANSPORTER"/>
    <property type="match status" value="1"/>
</dbReference>
<reference evidence="7 8" key="1">
    <citation type="submission" date="2019-07" db="EMBL/GenBank/DDBJ databases">
        <title>De Novo Assembly of kiwifruit Actinidia rufa.</title>
        <authorList>
            <person name="Sugita-Konishi S."/>
            <person name="Sato K."/>
            <person name="Mori E."/>
            <person name="Abe Y."/>
            <person name="Kisaki G."/>
            <person name="Hamano K."/>
            <person name="Suezawa K."/>
            <person name="Otani M."/>
            <person name="Fukuda T."/>
            <person name="Manabe T."/>
            <person name="Gomi K."/>
            <person name="Tabuchi M."/>
            <person name="Akimitsu K."/>
            <person name="Kataoka I."/>
        </authorList>
    </citation>
    <scope>NUCLEOTIDE SEQUENCE [LARGE SCALE GENOMIC DNA]</scope>
    <source>
        <strain evidence="8">cv. Fuchu</strain>
    </source>
</reference>
<dbReference type="InterPro" id="IPR002048">
    <property type="entry name" value="EF_hand_dom"/>
</dbReference>
<accession>A0A7J0F0V2</accession>
<proteinExistence type="predicted"/>
<evidence type="ECO:0000313" key="8">
    <source>
        <dbReference type="Proteomes" id="UP000585474"/>
    </source>
</evidence>
<dbReference type="GO" id="GO:0006874">
    <property type="term" value="P:intracellular calcium ion homeostasis"/>
    <property type="evidence" value="ECO:0007669"/>
    <property type="project" value="TreeGrafter"/>
</dbReference>
<keyword evidence="3" id="KW-0406">Ion transport</keyword>
<evidence type="ECO:0000256" key="4">
    <source>
        <dbReference type="SAM" id="Phobius"/>
    </source>
</evidence>
<sequence>MEILHSVVFLIFAIGKVQSRSLRLELNSSELVSDGVNNADYQSPFLSLNGLFSSSETCEHYYGFFPCADNFGGYLFQIVVYEYLLATGEKFVTKGSKQLFNLIGTGFFGDVFEILMVIPEMLVVLISGLAESKEVAQSRISIAVGMYAGITVFSLTLTWGICVIFGSKSFTAENSPSQDSEAPTSRPMLIRKKLSFLTKSGVTTDKETSITAGIMLLSLIPFLILQLSAIISTSSGDRKMILIVLVVSVSGLLAYFLYQERSLKYTKYENLRTGFLQYMERHATGKLVTNEGTPNISVIKSFFAKVDKDGDQSVSVSELEALILEMKSGKVTVDKEYAVAEMLKSFDVNQVSLRTLIKTTTKYISESELKELIQNIKFGKAQPNPATVVESVMKDFDKDGDHMISEQEFVKGITKWFHNDTRLANSKDAKMLTDKFDQITWKEVDSLVHKGKGDRSIIHKLLSWDCVKSVLQIILGVAIVSFLADPLIYSILDLSVALGLPNFYISFVIIPFALKFKLTMSAIFPASQKSLTTSSLTFSEVCLSFNVKFLSLIKFVMD</sequence>
<evidence type="ECO:0000256" key="1">
    <source>
        <dbReference type="ARBA" id="ARBA00022449"/>
    </source>
</evidence>
<keyword evidence="4" id="KW-1133">Transmembrane helix</keyword>
<feature type="transmembrane region" description="Helical" evidence="4">
    <location>
        <begin position="142"/>
        <end position="165"/>
    </location>
</feature>
<feature type="transmembrane region" description="Helical" evidence="4">
    <location>
        <begin position="470"/>
        <end position="489"/>
    </location>
</feature>
<dbReference type="SUPFAM" id="SSF47473">
    <property type="entry name" value="EF-hand"/>
    <property type="match status" value="1"/>
</dbReference>
<feature type="domain" description="EF-hand" evidence="6">
    <location>
        <begin position="294"/>
        <end position="329"/>
    </location>
</feature>
<dbReference type="PANTHER" id="PTHR31503:SF85">
    <property type="entry name" value="CALCIUM-BINDING EF-HAND FAMILY PROTEIN"/>
    <property type="match status" value="1"/>
</dbReference>
<dbReference type="InterPro" id="IPR011992">
    <property type="entry name" value="EF-hand-dom_pair"/>
</dbReference>
<evidence type="ECO:0000256" key="2">
    <source>
        <dbReference type="ARBA" id="ARBA00022837"/>
    </source>
</evidence>
<dbReference type="GO" id="GO:0005509">
    <property type="term" value="F:calcium ion binding"/>
    <property type="evidence" value="ECO:0007669"/>
    <property type="project" value="InterPro"/>
</dbReference>
<dbReference type="Pfam" id="PF13499">
    <property type="entry name" value="EF-hand_7"/>
    <property type="match status" value="1"/>
</dbReference>
<keyword evidence="4" id="KW-0472">Membrane</keyword>